<evidence type="ECO:0000313" key="3">
    <source>
        <dbReference type="Proteomes" id="UP000654108"/>
    </source>
</evidence>
<accession>A0A927FTC3</accession>
<proteinExistence type="predicted"/>
<protein>
    <submittedName>
        <fullName evidence="2">Uncharacterized protein</fullName>
    </submittedName>
</protein>
<feature type="chain" id="PRO_5037565029" evidence="1">
    <location>
        <begin position="23"/>
        <end position="126"/>
    </location>
</feature>
<evidence type="ECO:0000256" key="1">
    <source>
        <dbReference type="SAM" id="SignalP"/>
    </source>
</evidence>
<dbReference type="EMBL" id="JACYFU010000001">
    <property type="protein sequence ID" value="MBD8065062.1"/>
    <property type="molecule type" value="Genomic_DNA"/>
</dbReference>
<name>A0A927FTC3_9HYPH</name>
<dbReference type="Proteomes" id="UP000654108">
    <property type="component" value="Unassembled WGS sequence"/>
</dbReference>
<keyword evidence="3" id="KW-1185">Reference proteome</keyword>
<dbReference type="AlphaFoldDB" id="A0A927FTC3"/>
<evidence type="ECO:0000313" key="2">
    <source>
        <dbReference type="EMBL" id="MBD8065062.1"/>
    </source>
</evidence>
<keyword evidence="1" id="KW-0732">Signal</keyword>
<comment type="caution">
    <text evidence="2">The sequence shown here is derived from an EMBL/GenBank/DDBJ whole genome shotgun (WGS) entry which is preliminary data.</text>
</comment>
<reference evidence="2" key="1">
    <citation type="submission" date="2020-09" db="EMBL/GenBank/DDBJ databases">
        <title>Genome seq and assembly of Devosia sp.</title>
        <authorList>
            <person name="Chhetri G."/>
        </authorList>
    </citation>
    <scope>NUCLEOTIDE SEQUENCE</scope>
    <source>
        <strain evidence="2">PTR5</strain>
    </source>
</reference>
<feature type="signal peptide" evidence="1">
    <location>
        <begin position="1"/>
        <end position="22"/>
    </location>
</feature>
<dbReference type="RefSeq" id="WP_191773550.1">
    <property type="nucleotide sequence ID" value="NZ_JACYFU010000001.1"/>
</dbReference>
<gene>
    <name evidence="2" type="ORF">IC608_06205</name>
</gene>
<sequence>MTSSKTIISLLAALTVSAPALSQDAGVTLDDLDAEWSSDTQIRIEFDYQGGACEETGEAEAGDVVDGVLSVSVPTLATSDVCTMQVVENEVEVAVAADRSVTAVEVLLLKPDGSVAGTGKASVEQD</sequence>
<organism evidence="2 3">
    <name type="scientific">Devosia oryzisoli</name>
    <dbReference type="NCBI Taxonomy" id="2774138"/>
    <lineage>
        <taxon>Bacteria</taxon>
        <taxon>Pseudomonadati</taxon>
        <taxon>Pseudomonadota</taxon>
        <taxon>Alphaproteobacteria</taxon>
        <taxon>Hyphomicrobiales</taxon>
        <taxon>Devosiaceae</taxon>
        <taxon>Devosia</taxon>
    </lineage>
</organism>